<proteinExistence type="predicted"/>
<keyword evidence="4" id="KW-1185">Reference proteome</keyword>
<feature type="compositionally biased region" description="Basic and acidic residues" evidence="2">
    <location>
        <begin position="2070"/>
        <end position="2089"/>
    </location>
</feature>
<accession>A0A9J6GRC6</accession>
<dbReference type="OrthoDB" id="6511381at2759"/>
<feature type="compositionally biased region" description="Basic and acidic residues" evidence="2">
    <location>
        <begin position="941"/>
        <end position="951"/>
    </location>
</feature>
<feature type="region of interest" description="Disordered" evidence="2">
    <location>
        <begin position="812"/>
        <end position="851"/>
    </location>
</feature>
<feature type="region of interest" description="Disordered" evidence="2">
    <location>
        <begin position="1427"/>
        <end position="1476"/>
    </location>
</feature>
<protein>
    <submittedName>
        <fullName evidence="3">Uncharacterized protein</fullName>
    </submittedName>
</protein>
<feature type="compositionally biased region" description="Basic and acidic residues" evidence="2">
    <location>
        <begin position="701"/>
        <end position="716"/>
    </location>
</feature>
<dbReference type="OMA" id="FQEDMVS"/>
<feature type="region of interest" description="Disordered" evidence="2">
    <location>
        <begin position="2170"/>
        <end position="2189"/>
    </location>
</feature>
<feature type="compositionally biased region" description="Basic and acidic residues" evidence="2">
    <location>
        <begin position="997"/>
        <end position="1007"/>
    </location>
</feature>
<feature type="region of interest" description="Disordered" evidence="2">
    <location>
        <begin position="1"/>
        <end position="39"/>
    </location>
</feature>
<feature type="compositionally biased region" description="Basic and acidic residues" evidence="2">
    <location>
        <begin position="1143"/>
        <end position="1153"/>
    </location>
</feature>
<feature type="compositionally biased region" description="Basic and acidic residues" evidence="2">
    <location>
        <begin position="1089"/>
        <end position="1099"/>
    </location>
</feature>
<feature type="region of interest" description="Disordered" evidence="2">
    <location>
        <begin position="1635"/>
        <end position="1660"/>
    </location>
</feature>
<gene>
    <name evidence="3" type="ORF">HPB48_002689</name>
</gene>
<keyword evidence="1" id="KW-0175">Coiled coil</keyword>
<feature type="compositionally biased region" description="Basic and acidic residues" evidence="2">
    <location>
        <begin position="1253"/>
        <end position="1263"/>
    </location>
</feature>
<feature type="compositionally biased region" description="Basic and acidic residues" evidence="2">
    <location>
        <begin position="1988"/>
        <end position="2010"/>
    </location>
</feature>
<organism evidence="3 4">
    <name type="scientific">Haemaphysalis longicornis</name>
    <name type="common">Bush tick</name>
    <dbReference type="NCBI Taxonomy" id="44386"/>
    <lineage>
        <taxon>Eukaryota</taxon>
        <taxon>Metazoa</taxon>
        <taxon>Ecdysozoa</taxon>
        <taxon>Arthropoda</taxon>
        <taxon>Chelicerata</taxon>
        <taxon>Arachnida</taxon>
        <taxon>Acari</taxon>
        <taxon>Parasitiformes</taxon>
        <taxon>Ixodida</taxon>
        <taxon>Ixodoidea</taxon>
        <taxon>Ixodidae</taxon>
        <taxon>Haemaphysalinae</taxon>
        <taxon>Haemaphysalis</taxon>
    </lineage>
</organism>
<evidence type="ECO:0000256" key="1">
    <source>
        <dbReference type="SAM" id="Coils"/>
    </source>
</evidence>
<sequence>MVDSQEKTENILSCPTDVKPPIPAKRKSLSDISKESPFSKSVLQEETLGSLKVVNEEMNTPLHENAESRLAVSGEMLGENDEYQTHDVLPLNERTEAMIPADNAVEKTIVLEDNENSLQLPEKELSAFQEPENRAMQGVCLPATKKAESTTADTMSHKDNMLLQSLNVDEIQETSQVSVRSNDGKENEETTQGRNFDCIENKNLQCSENERTHAVHPGSYETGESLEVAELTNVDEEPTSADQEGAVNRGMERANWSHGEADCQLGRLTEETNSTYKVEKGSENQELTNKTCKTEESVKFMSVESRFVENGTPKAENETSHDAFDVIEDAMVEADVKVPVIVFQEAYLEGEDEEERLRLRAYAEEVVSTVLSKCVAQLEENEHKFSGTENTKMNHDDLKQVTFSESSWGEGKENHTVALTERETLIEDVLDGNLRPIASRQSAFENAIPPENCQGNDVEEGGFETILTTSADKNFEEISKELTVSKREASLTEPEKSDGADVDLLRSVDKILETSVDDFNQPLFGVSEAVIRVRTQSKNEPDVESRHDASGKLKSFEVLTEQVTANKNGSNEVRPQDSASCNTMASEVPTEEVTANKNENKNLQLAEDVNKNISASEVLTAEVTANENESENLQPEDDATVKVGVSEVLTAEVMANEHESENVQPEGDIPGKVSASEVLTEEVSANENESANSTGTVTSNREMHNGGDDHPSREDVTQVLHPELSPKERLDVKNGDRQNEGARLSYLVVGIEKSNKSDALTNEETEMPTTSDILPNNETSCEYFAASQEEHNNSAWDVPVPERTVDARDHMGKVPTSSAEDTTEFALKTTSEKESASTEYKKPSIGGTDASEELGTKAALENGFHDDASAEVHVPAVGEESVVTMTLDTEYTSTEGEKSSMGVADVSEELGMKDFMDNEVTENNSEMPVPVIEESAVTTTSERDALREDGKSSLGAADISEELGTKVIIDIDVHEDDSVEVPVPVVGVDSAVTTTSEKTDASTEGEKLSMTAADESDKLGIKDPIDNAVHEDDSAKAPVPVLEEADPEEPGTNEEPGTKDSIYNAVHEEDSAKVLAPVLGEQEAVTTTSEKDAPTEGEKSSMAAADTSEEPGTKDSIDNAVDEDDSAKVSVPVLGEESAVTTSEKDAATEGEKSSMAAADTSEEPGTKDSIDNAVHEDDSAKVSAPVLGEESAVTTTSEKDAPTEGEKSSMAAADTSEEPGTKDSIDNAVDEDDSAKVSMPVLGEESAVTTTSEKDAPMKGEKSSMVAADTSEEPVTKEFIGNELYEDYSAEVPCLGVGETSAVTTTSEEENASTEGKKTSSMGVTEASQELGTNDFIETAVHEDDSANVSVPLVGESAKVAQEDVDEVNHTTVETANEASSLRQYSGRTDYDISEGWEPKAADNNATILHFDGSALKDQDPTVLFNSDANKSASSSNISIKNEFAAQQTPQEHSQLTGENSSISDNMYPHSDKDSLGALSTVYENSLEDAKFSVEENITGTDATTKFSNNEVVDTTASPELSLYNTADTAGGIFQENESNNENDQLLEPSESTDSSRSCPLQRATNDVHTQGADGVLCGPTDSDNVSARIGPVCIPDNYSAVERETSQIPEDSASMQEFEDKVIGQEQVLSNNLQSTTQSEVSHDSQRANTDNDANHENEVTVVQKEERRTSADCHQNEVVAAFDTFSERTEGQIEVISEHREPRPPNEHQRLHRNDQASEDEVATIDFSDEELQSLDQVSSQNCEYFTDLQNSNDDSVSHEVQKRRPEECVQNNGVSLEPRFVAVIDTDHKESITNDTVAETQGQFGRSQEECSVHGILKSPDHISTLDTSLTDSQDKSLFDSRQATVGSLKTAVLVHEATKLETVEWSEDPLNSVATEADFSSDIYEQAADGQNASISDAQNCEQVTDGLLDLPEGNALSSPGDEPEISQPTNIDQELEDETAKLGDDLQEREQKSSNSDVEDAIVPQHIDTSNDKPSSTDSEVESERGKTILDENNRKAGKDANTDLKDAIEKFSTIISADSARLDVNEPRSQEPVEGLHGPVVTEVTDQQDEAESKGHSSIPTDAKLEHDSDIETKAENAKPGHSENILRNGDQNSLGHDGTQRLKADTTHSVTESVEKSERTEREDADSNERSRLTRIFHRTVLRTESTRTVRKTRSFMPYSRDKDAAHTRTDHEAEVEPMDDTRKPVEETFVSREAFDAMSVPRRGLGPVASTETVRTVRDVGVQALPSTTEKEVQVEFNEHDCIARLVELQIAMNEQEEVRRQDMKAACELVEKLEAMQLSETLMRSQIRAMDVERREQSAREARLRDELQAWQETVQQQQLLLQQLKEDLDDT</sequence>
<dbReference type="VEuPathDB" id="VectorBase:HLOH_042737"/>
<feature type="compositionally biased region" description="Low complexity" evidence="2">
    <location>
        <begin position="1427"/>
        <end position="1443"/>
    </location>
</feature>
<feature type="compositionally biased region" description="Basic and acidic residues" evidence="2">
    <location>
        <begin position="1699"/>
        <end position="1719"/>
    </location>
</feature>
<feature type="compositionally biased region" description="Basic and acidic residues" evidence="2">
    <location>
        <begin position="1015"/>
        <end position="1035"/>
    </location>
</feature>
<feature type="region of interest" description="Disordered" evidence="2">
    <location>
        <begin position="679"/>
        <end position="716"/>
    </location>
</feature>
<feature type="compositionally biased region" description="Polar residues" evidence="2">
    <location>
        <begin position="1446"/>
        <end position="1466"/>
    </location>
</feature>
<feature type="region of interest" description="Disordered" evidence="2">
    <location>
        <begin position="2029"/>
        <end position="2138"/>
    </location>
</feature>
<feature type="compositionally biased region" description="Basic and acidic residues" evidence="2">
    <location>
        <begin position="830"/>
        <end position="842"/>
    </location>
</feature>
<feature type="region of interest" description="Disordered" evidence="2">
    <location>
        <begin position="987"/>
        <end position="1275"/>
    </location>
</feature>
<feature type="region of interest" description="Disordered" evidence="2">
    <location>
        <begin position="935"/>
        <end position="957"/>
    </location>
</feature>
<feature type="compositionally biased region" description="Basic and acidic residues" evidence="2">
    <location>
        <begin position="1944"/>
        <end position="1958"/>
    </location>
</feature>
<feature type="compositionally biased region" description="Acidic residues" evidence="2">
    <location>
        <begin position="1043"/>
        <end position="1052"/>
    </location>
</feature>
<dbReference type="Proteomes" id="UP000821853">
    <property type="component" value="Unassembled WGS sequence"/>
</dbReference>
<comment type="caution">
    <text evidence="3">The sequence shown here is derived from an EMBL/GenBank/DDBJ whole genome shotgun (WGS) entry which is preliminary data.</text>
</comment>
<reference evidence="3 4" key="1">
    <citation type="journal article" date="2020" name="Cell">
        <title>Large-Scale Comparative Analyses of Tick Genomes Elucidate Their Genetic Diversity and Vector Capacities.</title>
        <authorList>
            <consortium name="Tick Genome and Microbiome Consortium (TIGMIC)"/>
            <person name="Jia N."/>
            <person name="Wang J."/>
            <person name="Shi W."/>
            <person name="Du L."/>
            <person name="Sun Y."/>
            <person name="Zhan W."/>
            <person name="Jiang J.F."/>
            <person name="Wang Q."/>
            <person name="Zhang B."/>
            <person name="Ji P."/>
            <person name="Bell-Sakyi L."/>
            <person name="Cui X.M."/>
            <person name="Yuan T.T."/>
            <person name="Jiang B.G."/>
            <person name="Yang W.F."/>
            <person name="Lam T.T."/>
            <person name="Chang Q.C."/>
            <person name="Ding S.J."/>
            <person name="Wang X.J."/>
            <person name="Zhu J.G."/>
            <person name="Ruan X.D."/>
            <person name="Zhao L."/>
            <person name="Wei J.T."/>
            <person name="Ye R.Z."/>
            <person name="Que T.C."/>
            <person name="Du C.H."/>
            <person name="Zhou Y.H."/>
            <person name="Cheng J.X."/>
            <person name="Dai P.F."/>
            <person name="Guo W.B."/>
            <person name="Han X.H."/>
            <person name="Huang E.J."/>
            <person name="Li L.F."/>
            <person name="Wei W."/>
            <person name="Gao Y.C."/>
            <person name="Liu J.Z."/>
            <person name="Shao H.Z."/>
            <person name="Wang X."/>
            <person name="Wang C.C."/>
            <person name="Yang T.C."/>
            <person name="Huo Q.B."/>
            <person name="Li W."/>
            <person name="Chen H.Y."/>
            <person name="Chen S.E."/>
            <person name="Zhou L.G."/>
            <person name="Ni X.B."/>
            <person name="Tian J.H."/>
            <person name="Sheng Y."/>
            <person name="Liu T."/>
            <person name="Pan Y.S."/>
            <person name="Xia L.Y."/>
            <person name="Li J."/>
            <person name="Zhao F."/>
            <person name="Cao W.C."/>
        </authorList>
    </citation>
    <scope>NUCLEOTIDE SEQUENCE [LARGE SCALE GENOMIC DNA]</scope>
    <source>
        <strain evidence="3">HaeL-2018</strain>
    </source>
</reference>
<feature type="region of interest" description="Disordered" evidence="2">
    <location>
        <begin position="1699"/>
        <end position="1722"/>
    </location>
</feature>
<dbReference type="EMBL" id="JABSTR010000008">
    <property type="protein sequence ID" value="KAH9377272.1"/>
    <property type="molecule type" value="Genomic_DNA"/>
</dbReference>
<feature type="region of interest" description="Disordered" evidence="2">
    <location>
        <begin position="1915"/>
        <end position="2010"/>
    </location>
</feature>
<feature type="compositionally biased region" description="Basic and acidic residues" evidence="2">
    <location>
        <begin position="2029"/>
        <end position="2038"/>
    </location>
</feature>
<evidence type="ECO:0000313" key="3">
    <source>
        <dbReference type="EMBL" id="KAH9377272.1"/>
    </source>
</evidence>
<feature type="compositionally biased region" description="Basic and acidic residues" evidence="2">
    <location>
        <begin position="2121"/>
        <end position="2138"/>
    </location>
</feature>
<feature type="coiled-coil region" evidence="1">
    <location>
        <begin position="2304"/>
        <end position="2338"/>
    </location>
</feature>
<feature type="compositionally biased region" description="Basic and acidic residues" evidence="2">
    <location>
        <begin position="1165"/>
        <end position="1181"/>
    </location>
</feature>
<feature type="compositionally biased region" description="Low complexity" evidence="2">
    <location>
        <begin position="681"/>
        <end position="693"/>
    </location>
</feature>
<feature type="compositionally biased region" description="Basic and acidic residues" evidence="2">
    <location>
        <begin position="1198"/>
        <end position="1208"/>
    </location>
</feature>
<name>A0A9J6GRC6_HAELO</name>
<feature type="region of interest" description="Disordered" evidence="2">
    <location>
        <begin position="173"/>
        <end position="192"/>
    </location>
</feature>
<evidence type="ECO:0000313" key="4">
    <source>
        <dbReference type="Proteomes" id="UP000821853"/>
    </source>
</evidence>
<feature type="region of interest" description="Disordered" evidence="2">
    <location>
        <begin position="1528"/>
        <end position="1577"/>
    </location>
</feature>
<evidence type="ECO:0000256" key="2">
    <source>
        <dbReference type="SAM" id="MobiDB-lite"/>
    </source>
</evidence>
<feature type="region of interest" description="Disordered" evidence="2">
    <location>
        <begin position="1303"/>
        <end position="1328"/>
    </location>
</feature>
<feature type="compositionally biased region" description="Polar residues" evidence="2">
    <location>
        <begin position="1537"/>
        <end position="1570"/>
    </location>
</feature>